<dbReference type="OrthoDB" id="6127067at2759"/>
<evidence type="ECO:0000313" key="3">
    <source>
        <dbReference type="EMBL" id="KOX76798.1"/>
    </source>
</evidence>
<dbReference type="Gene3D" id="3.30.70.1230">
    <property type="entry name" value="Nucleotide cyclase"/>
    <property type="match status" value="1"/>
</dbReference>
<sequence length="423" mass="48236">MPRYCLFGHNVTLANKFESLSEPLRIHVSPTTYVLLKYPISGFDLEPRPKEFLPKEFPANIEGTSYFLNGYKHKDVDVTFPLDLHIQSAIREYDLVSSPSMIFMNLALKSAIMCLDAVSSTIYTNPIVQEKKNINAIGMAKRYLVFLVDARNHGSSGGNMLKTTLREILLEEVEGRCMKYTNEGTTVNETDIPMNSKRILYTVWSFVMVREPATSTREVARSHEIKEWVAASPTNPNYLRSKTNFFECKDDSLEKLMDNSRLSSRAKQSNRKSTVLPDDLEISPQSRWFNLLRVSAFFAKRGNARKMQVLRECQNFSAARASPRKLSRKIQQQRSLPFSFRRRGSKPPGKMWSVSGLCAKVQLPRSGDKCPRSDERKRIKRLLYALSRRPFYEERNIAHGTCTPAGAGAKISFIGINIEGRKL</sequence>
<dbReference type="InterPro" id="IPR029787">
    <property type="entry name" value="Nucleotide_cyclase"/>
</dbReference>
<protein>
    <submittedName>
        <fullName evidence="3">Guanylate cyclase soluble subunit alpha-3</fullName>
    </submittedName>
</protein>
<dbReference type="AlphaFoldDB" id="A0A0N0BHZ0"/>
<dbReference type="PROSITE" id="PS50125">
    <property type="entry name" value="GUANYLATE_CYCLASE_2"/>
    <property type="match status" value="1"/>
</dbReference>
<dbReference type="SUPFAM" id="SSF55073">
    <property type="entry name" value="Nucleotide cyclase"/>
    <property type="match status" value="1"/>
</dbReference>
<dbReference type="STRING" id="166423.A0A0N0BHZ0"/>
<dbReference type="InterPro" id="IPR001054">
    <property type="entry name" value="A/G_cyclase"/>
</dbReference>
<dbReference type="GO" id="GO:0008074">
    <property type="term" value="C:guanylate cyclase complex, soluble"/>
    <property type="evidence" value="ECO:0007669"/>
    <property type="project" value="TreeGrafter"/>
</dbReference>
<evidence type="ECO:0000256" key="1">
    <source>
        <dbReference type="ARBA" id="ARBA00023239"/>
    </source>
</evidence>
<organism evidence="3 4">
    <name type="scientific">Melipona quadrifasciata</name>
    <dbReference type="NCBI Taxonomy" id="166423"/>
    <lineage>
        <taxon>Eukaryota</taxon>
        <taxon>Metazoa</taxon>
        <taxon>Ecdysozoa</taxon>
        <taxon>Arthropoda</taxon>
        <taxon>Hexapoda</taxon>
        <taxon>Insecta</taxon>
        <taxon>Pterygota</taxon>
        <taxon>Neoptera</taxon>
        <taxon>Endopterygota</taxon>
        <taxon>Hymenoptera</taxon>
        <taxon>Apocrita</taxon>
        <taxon>Aculeata</taxon>
        <taxon>Apoidea</taxon>
        <taxon>Anthophila</taxon>
        <taxon>Apidae</taxon>
        <taxon>Melipona</taxon>
    </lineage>
</organism>
<dbReference type="PANTHER" id="PTHR45655:SF6">
    <property type="entry name" value="HEAD-SPECIFIC GUANYLATE CYCLASE"/>
    <property type="match status" value="1"/>
</dbReference>
<dbReference type="GO" id="GO:0019934">
    <property type="term" value="P:cGMP-mediated signaling"/>
    <property type="evidence" value="ECO:0007669"/>
    <property type="project" value="TreeGrafter"/>
</dbReference>
<evidence type="ECO:0000259" key="2">
    <source>
        <dbReference type="PROSITE" id="PS50125"/>
    </source>
</evidence>
<gene>
    <name evidence="3" type="ORF">WN51_11125</name>
</gene>
<evidence type="ECO:0000313" key="4">
    <source>
        <dbReference type="Proteomes" id="UP000053105"/>
    </source>
</evidence>
<reference evidence="3 4" key="1">
    <citation type="submission" date="2015-07" db="EMBL/GenBank/DDBJ databases">
        <title>The genome of Melipona quadrifasciata.</title>
        <authorList>
            <person name="Pan H."/>
            <person name="Kapheim K."/>
        </authorList>
    </citation>
    <scope>NUCLEOTIDE SEQUENCE [LARGE SCALE GENOMIC DNA]</scope>
    <source>
        <strain evidence="3">0111107301</strain>
        <tissue evidence="3">Whole body</tissue>
    </source>
</reference>
<feature type="domain" description="Guanylate cyclase" evidence="2">
    <location>
        <begin position="1"/>
        <end position="18"/>
    </location>
</feature>
<proteinExistence type="predicted"/>
<dbReference type="Proteomes" id="UP000053105">
    <property type="component" value="Unassembled WGS sequence"/>
</dbReference>
<name>A0A0N0BHZ0_9HYME</name>
<dbReference type="Pfam" id="PF00211">
    <property type="entry name" value="Guanylate_cyc"/>
    <property type="match status" value="1"/>
</dbReference>
<keyword evidence="4" id="KW-1185">Reference proteome</keyword>
<dbReference type="PANTHER" id="PTHR45655">
    <property type="entry name" value="GUANYLATE CYCLASE SOLUBLE SUBUNIT BETA-2"/>
    <property type="match status" value="1"/>
</dbReference>
<dbReference type="EMBL" id="KQ435740">
    <property type="protein sequence ID" value="KOX76798.1"/>
    <property type="molecule type" value="Genomic_DNA"/>
</dbReference>
<dbReference type="GO" id="GO:0070482">
    <property type="term" value="P:response to oxygen levels"/>
    <property type="evidence" value="ECO:0007669"/>
    <property type="project" value="TreeGrafter"/>
</dbReference>
<keyword evidence="1" id="KW-0456">Lyase</keyword>
<accession>A0A0N0BHZ0</accession>
<dbReference type="GO" id="GO:0004383">
    <property type="term" value="F:guanylate cyclase activity"/>
    <property type="evidence" value="ECO:0007669"/>
    <property type="project" value="TreeGrafter"/>
</dbReference>